<evidence type="ECO:0000313" key="8">
    <source>
        <dbReference type="Proteomes" id="UP001356428"/>
    </source>
</evidence>
<organism evidence="7 8">
    <name type="scientific">Streptomyces cyaneofuscatus</name>
    <dbReference type="NCBI Taxonomy" id="66883"/>
    <lineage>
        <taxon>Bacteria</taxon>
        <taxon>Bacillati</taxon>
        <taxon>Actinomycetota</taxon>
        <taxon>Actinomycetes</taxon>
        <taxon>Kitasatosporales</taxon>
        <taxon>Streptomycetaceae</taxon>
        <taxon>Streptomyces</taxon>
    </lineage>
</organism>
<dbReference type="PANTHER" id="PTHR46630:SF1">
    <property type="entry name" value="TETRATRICOPEPTIDE REPEAT PROTEIN 29"/>
    <property type="match status" value="1"/>
</dbReference>
<evidence type="ECO:0000256" key="2">
    <source>
        <dbReference type="ARBA" id="ARBA00022490"/>
    </source>
</evidence>
<comment type="similarity">
    <text evidence="5">Belongs to the Rap family.</text>
</comment>
<dbReference type="PANTHER" id="PTHR46630">
    <property type="entry name" value="TETRATRICOPEPTIDE REPEAT PROTEIN 29"/>
    <property type="match status" value="1"/>
</dbReference>
<feature type="region of interest" description="Disordered" evidence="6">
    <location>
        <begin position="345"/>
        <end position="383"/>
    </location>
</feature>
<protein>
    <submittedName>
        <fullName evidence="7">Tetratricopeptide repeat protein</fullName>
    </submittedName>
</protein>
<evidence type="ECO:0000256" key="5">
    <source>
        <dbReference type="ARBA" id="ARBA00038253"/>
    </source>
</evidence>
<keyword evidence="8" id="KW-1185">Reference proteome</keyword>
<evidence type="ECO:0000256" key="4">
    <source>
        <dbReference type="ARBA" id="ARBA00022803"/>
    </source>
</evidence>
<keyword evidence="3" id="KW-0677">Repeat</keyword>
<dbReference type="RefSeq" id="WP_326702092.1">
    <property type="nucleotide sequence ID" value="NZ_CP108861.1"/>
</dbReference>
<dbReference type="Proteomes" id="UP001356428">
    <property type="component" value="Chromosome"/>
</dbReference>
<dbReference type="Pfam" id="PF13424">
    <property type="entry name" value="TPR_12"/>
    <property type="match status" value="1"/>
</dbReference>
<reference evidence="7 8" key="1">
    <citation type="submission" date="2022-10" db="EMBL/GenBank/DDBJ databases">
        <title>The complete genomes of actinobacterial strains from the NBC collection.</title>
        <authorList>
            <person name="Joergensen T.S."/>
            <person name="Alvarez Arevalo M."/>
            <person name="Sterndorff E.B."/>
            <person name="Faurdal D."/>
            <person name="Vuksanovic O."/>
            <person name="Mourched A.-S."/>
            <person name="Charusanti P."/>
            <person name="Shaw S."/>
            <person name="Blin K."/>
            <person name="Weber T."/>
        </authorList>
    </citation>
    <scope>NUCLEOTIDE SEQUENCE [LARGE SCALE GENOMIC DNA]</scope>
    <source>
        <strain evidence="7 8">NBC 01792</strain>
    </source>
</reference>
<dbReference type="Gene3D" id="1.25.40.10">
    <property type="entry name" value="Tetratricopeptide repeat domain"/>
    <property type="match status" value="1"/>
</dbReference>
<dbReference type="InterPro" id="IPR051476">
    <property type="entry name" value="Bac_ResReg_Asp_Phosphatase"/>
</dbReference>
<evidence type="ECO:0000256" key="1">
    <source>
        <dbReference type="ARBA" id="ARBA00004496"/>
    </source>
</evidence>
<dbReference type="InterPro" id="IPR011990">
    <property type="entry name" value="TPR-like_helical_dom_sf"/>
</dbReference>
<accession>A0ABZ1F779</accession>
<name>A0ABZ1F779_9ACTN</name>
<gene>
    <name evidence="7" type="ORF">OG849_34280</name>
</gene>
<dbReference type="InterPro" id="IPR013105">
    <property type="entry name" value="TPR_2"/>
</dbReference>
<evidence type="ECO:0000313" key="7">
    <source>
        <dbReference type="EMBL" id="WSB11974.1"/>
    </source>
</evidence>
<comment type="subcellular location">
    <subcellularLocation>
        <location evidence="1">Cytoplasm</location>
    </subcellularLocation>
</comment>
<dbReference type="SUPFAM" id="SSF48452">
    <property type="entry name" value="TPR-like"/>
    <property type="match status" value="1"/>
</dbReference>
<dbReference type="SMART" id="SM00028">
    <property type="entry name" value="TPR"/>
    <property type="match status" value="2"/>
</dbReference>
<keyword evidence="4" id="KW-0802">TPR repeat</keyword>
<dbReference type="InterPro" id="IPR019734">
    <property type="entry name" value="TPR_rpt"/>
</dbReference>
<evidence type="ECO:0000256" key="6">
    <source>
        <dbReference type="SAM" id="MobiDB-lite"/>
    </source>
</evidence>
<keyword evidence="2" id="KW-0963">Cytoplasm</keyword>
<evidence type="ECO:0000256" key="3">
    <source>
        <dbReference type="ARBA" id="ARBA00022737"/>
    </source>
</evidence>
<feature type="compositionally biased region" description="Low complexity" evidence="6">
    <location>
        <begin position="365"/>
        <end position="375"/>
    </location>
</feature>
<proteinExistence type="inferred from homology"/>
<dbReference type="EMBL" id="CP109083">
    <property type="protein sequence ID" value="WSB11974.1"/>
    <property type="molecule type" value="Genomic_DNA"/>
</dbReference>
<sequence>MQTKALAPEYQGALTKMSVNASLTDVLTEGVRHLKQAELSGSQEEVARSGLAVAEAHRRLGQVEEADRAWKASYRAARSAGATGAMAWALWSGGTLARQRGSLRLAFRLLGLAAELGKRGGDVVARGYSLAGLAETGRIQGDYETVATLHEQLLAEARARGEARHTVWALEGIAQIHRNTGQLDSALEMFEEAAALAGNADDRRGRAWALRGIADIVSLRDGATERALGLLAEAEVTCREMKLSSALAYNHKMRANVLFRAGRYEEAREVYEKALGEFRAMTEPRGEALAALGLVKARARLGRDRADTAAELDELRGRLSRIGLLNAREMVEKAYAELGVEAAAEEAEGGGHGTGSAAPHEEARPTGVPGTGPVTPHEEARAR</sequence>
<dbReference type="Pfam" id="PF07719">
    <property type="entry name" value="TPR_2"/>
    <property type="match status" value="1"/>
</dbReference>